<keyword evidence="9" id="KW-1185">Reference proteome</keyword>
<evidence type="ECO:0000256" key="5">
    <source>
        <dbReference type="ARBA" id="ARBA00023004"/>
    </source>
</evidence>
<dbReference type="InterPro" id="IPR007197">
    <property type="entry name" value="rSAM"/>
</dbReference>
<feature type="domain" description="Radical SAM core" evidence="7">
    <location>
        <begin position="94"/>
        <end position="334"/>
    </location>
</feature>
<keyword evidence="2" id="KW-0004">4Fe-4S</keyword>
<dbReference type="GO" id="GO:0051539">
    <property type="term" value="F:4 iron, 4 sulfur cluster binding"/>
    <property type="evidence" value="ECO:0007669"/>
    <property type="project" value="UniProtKB-KW"/>
</dbReference>
<evidence type="ECO:0000256" key="3">
    <source>
        <dbReference type="ARBA" id="ARBA00022691"/>
    </source>
</evidence>
<proteinExistence type="predicted"/>
<accession>A0A4Q7Z0T5</accession>
<dbReference type="AlphaFoldDB" id="A0A4Q7Z0T5"/>
<evidence type="ECO:0000256" key="1">
    <source>
        <dbReference type="ARBA" id="ARBA00001966"/>
    </source>
</evidence>
<dbReference type="CDD" id="cd01335">
    <property type="entry name" value="Radical_SAM"/>
    <property type="match status" value="1"/>
</dbReference>
<dbReference type="PROSITE" id="PS01305">
    <property type="entry name" value="MOAA_NIFB_PQQE"/>
    <property type="match status" value="1"/>
</dbReference>
<dbReference type="Proteomes" id="UP000292958">
    <property type="component" value="Unassembled WGS sequence"/>
</dbReference>
<dbReference type="PANTHER" id="PTHR43273">
    <property type="entry name" value="ANAEROBIC SULFATASE-MATURATING ENZYME HOMOLOG ASLB-RELATED"/>
    <property type="match status" value="1"/>
</dbReference>
<evidence type="ECO:0000259" key="7">
    <source>
        <dbReference type="PROSITE" id="PS51918"/>
    </source>
</evidence>
<dbReference type="InterPro" id="IPR023886">
    <property type="entry name" value="QH-AmDH_gsu_maturation"/>
</dbReference>
<comment type="caution">
    <text evidence="8">The sequence shown here is derived from an EMBL/GenBank/DDBJ whole genome shotgun (WGS) entry which is preliminary data.</text>
</comment>
<keyword evidence="4" id="KW-0479">Metal-binding</keyword>
<dbReference type="InterPro" id="IPR058240">
    <property type="entry name" value="rSAM_sf"/>
</dbReference>
<dbReference type="GO" id="GO:0016491">
    <property type="term" value="F:oxidoreductase activity"/>
    <property type="evidence" value="ECO:0007669"/>
    <property type="project" value="InterPro"/>
</dbReference>
<dbReference type="InterPro" id="IPR023867">
    <property type="entry name" value="Sulphatase_maturase_rSAM"/>
</dbReference>
<dbReference type="GO" id="GO:0046872">
    <property type="term" value="F:metal ion binding"/>
    <property type="evidence" value="ECO:0007669"/>
    <property type="project" value="UniProtKB-KW"/>
</dbReference>
<evidence type="ECO:0000256" key="6">
    <source>
        <dbReference type="ARBA" id="ARBA00023014"/>
    </source>
</evidence>
<keyword evidence="6" id="KW-0411">Iron-sulfur</keyword>
<dbReference type="RefSeq" id="WP_130421396.1">
    <property type="nucleotide sequence ID" value="NZ_SHKW01000001.1"/>
</dbReference>
<organism evidence="8 9">
    <name type="scientific">Edaphobacter modestus</name>
    <dbReference type="NCBI Taxonomy" id="388466"/>
    <lineage>
        <taxon>Bacteria</taxon>
        <taxon>Pseudomonadati</taxon>
        <taxon>Acidobacteriota</taxon>
        <taxon>Terriglobia</taxon>
        <taxon>Terriglobales</taxon>
        <taxon>Acidobacteriaceae</taxon>
        <taxon>Edaphobacter</taxon>
    </lineage>
</organism>
<dbReference type="InterPro" id="IPR013785">
    <property type="entry name" value="Aldolase_TIM"/>
</dbReference>
<evidence type="ECO:0000256" key="4">
    <source>
        <dbReference type="ARBA" id="ARBA00022723"/>
    </source>
</evidence>
<dbReference type="SFLD" id="SFLDG01384">
    <property type="entry name" value="thioether_bond_formation_requi"/>
    <property type="match status" value="1"/>
</dbReference>
<dbReference type="Pfam" id="PF04055">
    <property type="entry name" value="Radical_SAM"/>
    <property type="match status" value="1"/>
</dbReference>
<dbReference type="OrthoDB" id="9808591at2"/>
<dbReference type="NCBIfam" id="TIGR03906">
    <property type="entry name" value="quino_hemo_SAM"/>
    <property type="match status" value="1"/>
</dbReference>
<dbReference type="EMBL" id="SHKW01000001">
    <property type="protein sequence ID" value="RZU43095.1"/>
    <property type="molecule type" value="Genomic_DNA"/>
</dbReference>
<reference evidence="8 9" key="1">
    <citation type="submission" date="2019-02" db="EMBL/GenBank/DDBJ databases">
        <title>Genomic Encyclopedia of Archaeal and Bacterial Type Strains, Phase II (KMG-II): from individual species to whole genera.</title>
        <authorList>
            <person name="Goeker M."/>
        </authorList>
    </citation>
    <scope>NUCLEOTIDE SEQUENCE [LARGE SCALE GENOMIC DNA]</scope>
    <source>
        <strain evidence="8 9">DSM 18101</strain>
    </source>
</reference>
<dbReference type="InterPro" id="IPR000385">
    <property type="entry name" value="MoaA_NifB_PqqE_Fe-S-bd_CS"/>
</dbReference>
<dbReference type="SFLD" id="SFLDG01067">
    <property type="entry name" value="SPASM/twitch_domain_containing"/>
    <property type="match status" value="1"/>
</dbReference>
<dbReference type="PANTHER" id="PTHR43273:SF8">
    <property type="entry name" value="RADICAL SAM DOMAIN PROTEIN"/>
    <property type="match status" value="1"/>
</dbReference>
<protein>
    <recommendedName>
        <fullName evidence="7">Radical SAM core domain-containing protein</fullName>
    </recommendedName>
</protein>
<name>A0A4Q7Z0T5_9BACT</name>
<sequence>MNLSLGEFHRFRGGDESFLYMVGSGGIVALDGISDAALRKLESVSLSADDLVDELVREGHSKEEARGSVRELWQLGALSDGMKKPVVSQPLPEEFPLQSIVLNITNQCNLSCSYCYEFGEDKIATPDGKPKFMGWDTAKTSIDYLFESAKSRDAIHITFFGGETLMNFPLLQKVVEYARGQAAERGIRIGFSLTTNATLLTTKIIDFLADNEVGVTVSIDGPQEMQDKFRIFSNGKGSYDVIKPKIQELIARHKTRPIAARVTLTSGANDVLKIYNHLKHELNFHEVAFAPVTTSPDRLYAIGEPGMDKVLEQFTELAKDYLKSALRGEHHGFSNVSDTLAELHQGVNKSLPCGAGLGMVGVGPSGDIAPCHRFVDSDEHVIGHIDTGIDIEKRSEFLKKGSIDGKYDCHSCFARPLCAGGCHHEAFVRYGDSGHANLHYCDWIRGWTHTCLGIYGAIAAENPTFLEHFSERKAS</sequence>
<evidence type="ECO:0000313" key="9">
    <source>
        <dbReference type="Proteomes" id="UP000292958"/>
    </source>
</evidence>
<dbReference type="PROSITE" id="PS51918">
    <property type="entry name" value="RADICAL_SAM"/>
    <property type="match status" value="1"/>
</dbReference>
<keyword evidence="3" id="KW-0949">S-adenosyl-L-methionine</keyword>
<evidence type="ECO:0000313" key="8">
    <source>
        <dbReference type="EMBL" id="RZU43095.1"/>
    </source>
</evidence>
<dbReference type="SFLD" id="SFLDS00029">
    <property type="entry name" value="Radical_SAM"/>
    <property type="match status" value="1"/>
</dbReference>
<dbReference type="SFLD" id="SFLDG01386">
    <property type="entry name" value="main_SPASM_domain-containing"/>
    <property type="match status" value="1"/>
</dbReference>
<keyword evidence="5" id="KW-0408">Iron</keyword>
<dbReference type="NCBIfam" id="TIGR04085">
    <property type="entry name" value="rSAM_more_4Fe4S"/>
    <property type="match status" value="1"/>
</dbReference>
<evidence type="ECO:0000256" key="2">
    <source>
        <dbReference type="ARBA" id="ARBA00022485"/>
    </source>
</evidence>
<dbReference type="SUPFAM" id="SSF102114">
    <property type="entry name" value="Radical SAM enzymes"/>
    <property type="match status" value="1"/>
</dbReference>
<dbReference type="Gene3D" id="3.20.20.70">
    <property type="entry name" value="Aldolase class I"/>
    <property type="match status" value="1"/>
</dbReference>
<comment type="cofactor">
    <cofactor evidence="1">
        <name>[4Fe-4S] cluster</name>
        <dbReference type="ChEBI" id="CHEBI:49883"/>
    </cofactor>
</comment>
<gene>
    <name evidence="8" type="ORF">BDD14_4722</name>
</gene>
<dbReference type="InterPro" id="IPR023885">
    <property type="entry name" value="4Fe4S-binding_SPASM_dom"/>
</dbReference>